<dbReference type="GO" id="GO:0006203">
    <property type="term" value="P:dGTP catabolic process"/>
    <property type="evidence" value="ECO:0007669"/>
    <property type="project" value="TreeGrafter"/>
</dbReference>
<dbReference type="AlphaFoldDB" id="A0AAW1CU14"/>
<dbReference type="InterPro" id="IPR006674">
    <property type="entry name" value="HD_domain"/>
</dbReference>
<dbReference type="Gene3D" id="1.10.3210.10">
    <property type="entry name" value="Hypothetical protein af1432"/>
    <property type="match status" value="1"/>
</dbReference>
<dbReference type="SUPFAM" id="SSF109604">
    <property type="entry name" value="HD-domain/PDEase-like"/>
    <property type="match status" value="1"/>
</dbReference>
<dbReference type="Pfam" id="PF01966">
    <property type="entry name" value="HD"/>
    <property type="match status" value="1"/>
</dbReference>
<dbReference type="SMART" id="SM00471">
    <property type="entry name" value="HDc"/>
    <property type="match status" value="1"/>
</dbReference>
<reference evidence="4 5" key="1">
    <citation type="submission" date="2022-12" db="EMBL/GenBank/DDBJ databases">
        <title>Chromosome-level genome assembly of true bugs.</title>
        <authorList>
            <person name="Ma L."/>
            <person name="Li H."/>
        </authorList>
    </citation>
    <scope>NUCLEOTIDE SEQUENCE [LARGE SCALE GENOMIC DNA]</scope>
    <source>
        <strain evidence="4">Lab_2022b</strain>
    </source>
</reference>
<keyword evidence="5" id="KW-1185">Reference proteome</keyword>
<evidence type="ECO:0000256" key="1">
    <source>
        <dbReference type="ARBA" id="ARBA00005776"/>
    </source>
</evidence>
<evidence type="ECO:0000259" key="3">
    <source>
        <dbReference type="PROSITE" id="PS51831"/>
    </source>
</evidence>
<sequence>MSPNETDAVKRQRSCTAARISTVEEETSDDSHSDSEMEEEAIYINDPVHGMLEIHPLCKAVIDTPEFQRLRFIKQCGISYFVYPGATHTRFDHSLGVCYLALKVVKRLNELESNAVSPEESLCIQLAGLCHDLGHGPFSHFWEYFVSYATNTKFHHEDMSIKIFDYLIEKNSLREKFAKYGLYDEHLQLIKDLIMGTPSRYKTMTPELFLFEIVANKENGLDIDKYEYLIKDSYFFGTEVSPDFERYLTCLKIVEDPELGVKHIGYREKLKTNIISVFKHRAVMHDIGYQHRVCKKIEAIQ</sequence>
<evidence type="ECO:0000256" key="2">
    <source>
        <dbReference type="SAM" id="MobiDB-lite"/>
    </source>
</evidence>
<dbReference type="PANTHER" id="PTHR11373:SF4">
    <property type="entry name" value="DEOXYNUCLEOSIDE TRIPHOSPHATE TRIPHOSPHOHYDROLASE SAMHD1"/>
    <property type="match status" value="1"/>
</dbReference>
<proteinExistence type="inferred from homology"/>
<dbReference type="PROSITE" id="PS51831">
    <property type="entry name" value="HD"/>
    <property type="match status" value="1"/>
</dbReference>
<organism evidence="4 5">
    <name type="scientific">Rhynocoris fuscipes</name>
    <dbReference type="NCBI Taxonomy" id="488301"/>
    <lineage>
        <taxon>Eukaryota</taxon>
        <taxon>Metazoa</taxon>
        <taxon>Ecdysozoa</taxon>
        <taxon>Arthropoda</taxon>
        <taxon>Hexapoda</taxon>
        <taxon>Insecta</taxon>
        <taxon>Pterygota</taxon>
        <taxon>Neoptera</taxon>
        <taxon>Paraneoptera</taxon>
        <taxon>Hemiptera</taxon>
        <taxon>Heteroptera</taxon>
        <taxon>Panheteroptera</taxon>
        <taxon>Cimicomorpha</taxon>
        <taxon>Reduviidae</taxon>
        <taxon>Harpactorinae</taxon>
        <taxon>Harpactorini</taxon>
        <taxon>Rhynocoris</taxon>
    </lineage>
</organism>
<dbReference type="GO" id="GO:0008832">
    <property type="term" value="F:dGTPase activity"/>
    <property type="evidence" value="ECO:0007669"/>
    <property type="project" value="TreeGrafter"/>
</dbReference>
<feature type="domain" description="HD" evidence="3">
    <location>
        <begin position="90"/>
        <end position="229"/>
    </location>
</feature>
<dbReference type="CDD" id="cd00077">
    <property type="entry name" value="HDc"/>
    <property type="match status" value="1"/>
</dbReference>
<name>A0AAW1CU14_9HEMI</name>
<gene>
    <name evidence="4" type="ORF">O3M35_012458</name>
</gene>
<dbReference type="Proteomes" id="UP001461498">
    <property type="component" value="Unassembled WGS sequence"/>
</dbReference>
<protein>
    <recommendedName>
        <fullName evidence="3">HD domain-containing protein</fullName>
    </recommendedName>
</protein>
<comment type="caution">
    <text evidence="4">The sequence shown here is derived from an EMBL/GenBank/DDBJ whole genome shotgun (WGS) entry which is preliminary data.</text>
</comment>
<evidence type="ECO:0000313" key="5">
    <source>
        <dbReference type="Proteomes" id="UP001461498"/>
    </source>
</evidence>
<evidence type="ECO:0000313" key="4">
    <source>
        <dbReference type="EMBL" id="KAK9501787.1"/>
    </source>
</evidence>
<accession>A0AAW1CU14</accession>
<dbReference type="EMBL" id="JAPXFL010000009">
    <property type="protein sequence ID" value="KAK9501787.1"/>
    <property type="molecule type" value="Genomic_DNA"/>
</dbReference>
<dbReference type="PANTHER" id="PTHR11373">
    <property type="entry name" value="DEOXYNUCLEOSIDE TRIPHOSPHATE TRIPHOSPHOHYDROLASE"/>
    <property type="match status" value="1"/>
</dbReference>
<dbReference type="InterPro" id="IPR003607">
    <property type="entry name" value="HD/PDEase_dom"/>
</dbReference>
<feature type="region of interest" description="Disordered" evidence="2">
    <location>
        <begin position="1"/>
        <end position="38"/>
    </location>
</feature>
<comment type="similarity">
    <text evidence="1">Belongs to the SAMHD1 family.</text>
</comment>
<dbReference type="InterPro" id="IPR050135">
    <property type="entry name" value="dGTPase-like"/>
</dbReference>
<dbReference type="GO" id="GO:0005634">
    <property type="term" value="C:nucleus"/>
    <property type="evidence" value="ECO:0007669"/>
    <property type="project" value="TreeGrafter"/>
</dbReference>